<dbReference type="SUPFAM" id="SSF47802">
    <property type="entry name" value="DNA polymerase beta, N-terminal domain-like"/>
    <property type="match status" value="1"/>
</dbReference>
<evidence type="ECO:0000256" key="21">
    <source>
        <dbReference type="ARBA" id="ARBA00049244"/>
    </source>
</evidence>
<evidence type="ECO:0000256" key="13">
    <source>
        <dbReference type="ARBA" id="ARBA00022932"/>
    </source>
</evidence>
<evidence type="ECO:0000256" key="9">
    <source>
        <dbReference type="ARBA" id="ARBA00022695"/>
    </source>
</evidence>
<feature type="domain" description="Helix-hairpin-helix DNA-binding motif class 1" evidence="22">
    <location>
        <begin position="91"/>
        <end position="110"/>
    </location>
</feature>
<dbReference type="PRINTS" id="PR00870">
    <property type="entry name" value="DNAPOLXBETA"/>
</dbReference>
<evidence type="ECO:0000256" key="16">
    <source>
        <dbReference type="ARBA" id="ARBA00035717"/>
    </source>
</evidence>
<keyword evidence="10" id="KW-0235">DNA replication</keyword>
<evidence type="ECO:0000256" key="7">
    <source>
        <dbReference type="ARBA" id="ARBA00022634"/>
    </source>
</evidence>
<dbReference type="SMART" id="SM00278">
    <property type="entry name" value="HhH1"/>
    <property type="match status" value="3"/>
</dbReference>
<dbReference type="GO" id="GO:0003677">
    <property type="term" value="F:DNA binding"/>
    <property type="evidence" value="ECO:0007669"/>
    <property type="project" value="InterPro"/>
</dbReference>
<keyword evidence="25" id="KW-0269">Exonuclease</keyword>
<comment type="caution">
    <text evidence="25">The sequence shown here is derived from an EMBL/GenBank/DDBJ whole genome shotgun (WGS) entry which is preliminary data.</text>
</comment>
<dbReference type="InterPro" id="IPR002054">
    <property type="entry name" value="DNA-dir_DNA_pol_X"/>
</dbReference>
<evidence type="ECO:0000256" key="15">
    <source>
        <dbReference type="ARBA" id="ARBA00023204"/>
    </source>
</evidence>
<keyword evidence="12" id="KW-0832">Ubl conjugation</keyword>
<feature type="domain" description="DNA-directed DNA polymerase X" evidence="24">
    <location>
        <begin position="1"/>
        <end position="313"/>
    </location>
</feature>
<evidence type="ECO:0000256" key="11">
    <source>
        <dbReference type="ARBA" id="ARBA00022763"/>
    </source>
</evidence>
<dbReference type="GO" id="GO:0042578">
    <property type="term" value="F:phosphoric ester hydrolase activity"/>
    <property type="evidence" value="ECO:0007669"/>
    <property type="project" value="TreeGrafter"/>
</dbReference>
<dbReference type="Pfam" id="PF14791">
    <property type="entry name" value="DNA_pol_B_thumb"/>
    <property type="match status" value="1"/>
</dbReference>
<dbReference type="PANTHER" id="PTHR36928:SF1">
    <property type="entry name" value="PHOSPHATASE YCDX-RELATED"/>
    <property type="match status" value="1"/>
</dbReference>
<dbReference type="AlphaFoldDB" id="A0A9W6DE75"/>
<comment type="subcellular location">
    <subcellularLocation>
        <location evidence="2">Cytoplasm</location>
    </subcellularLocation>
</comment>
<evidence type="ECO:0000256" key="1">
    <source>
        <dbReference type="ARBA" id="ARBA00001946"/>
    </source>
</evidence>
<dbReference type="GO" id="GO:0003887">
    <property type="term" value="F:DNA-directed DNA polymerase activity"/>
    <property type="evidence" value="ECO:0007669"/>
    <property type="project" value="UniProtKB-KW"/>
</dbReference>
<dbReference type="InterPro" id="IPR004013">
    <property type="entry name" value="PHP_dom"/>
</dbReference>
<feature type="domain" description="Helix-hairpin-helix DNA-binding motif class 1" evidence="22">
    <location>
        <begin position="51"/>
        <end position="70"/>
    </location>
</feature>
<protein>
    <recommendedName>
        <fullName evidence="5">DNA polymerase beta</fullName>
        <ecNumber evidence="3">2.7.7.7</ecNumber>
        <ecNumber evidence="4">4.2.99.18</ecNumber>
    </recommendedName>
    <alternativeName>
        <fullName evidence="16">5'-deoxyribose-phosphate lyase</fullName>
    </alternativeName>
    <alternativeName>
        <fullName evidence="17">AP lyase</fullName>
    </alternativeName>
</protein>
<evidence type="ECO:0000256" key="5">
    <source>
        <dbReference type="ARBA" id="ARBA00020020"/>
    </source>
</evidence>
<dbReference type="InterPro" id="IPR003141">
    <property type="entry name" value="Pol/His_phosphatase_N"/>
</dbReference>
<dbReference type="SMART" id="SM00483">
    <property type="entry name" value="POLXc"/>
    <property type="match status" value="1"/>
</dbReference>
<dbReference type="RefSeq" id="WP_281815562.1">
    <property type="nucleotide sequence ID" value="NZ_BRLB01000006.1"/>
</dbReference>
<dbReference type="Gene3D" id="3.20.20.140">
    <property type="entry name" value="Metal-dependent hydrolases"/>
    <property type="match status" value="1"/>
</dbReference>
<keyword evidence="26" id="KW-1185">Reference proteome</keyword>
<accession>A0A9W6DE75</accession>
<dbReference type="GO" id="GO:0005829">
    <property type="term" value="C:cytosol"/>
    <property type="evidence" value="ECO:0007669"/>
    <property type="project" value="TreeGrafter"/>
</dbReference>
<name>A0A9W6DE75_9FIRM</name>
<evidence type="ECO:0000259" key="24">
    <source>
        <dbReference type="SMART" id="SM00483"/>
    </source>
</evidence>
<dbReference type="GO" id="GO:0140078">
    <property type="term" value="F:class I DNA-(apurinic or apyrimidinic site) endonuclease activity"/>
    <property type="evidence" value="ECO:0007669"/>
    <property type="project" value="UniProtKB-EC"/>
</dbReference>
<keyword evidence="11" id="KW-0227">DNA damage</keyword>
<evidence type="ECO:0000256" key="4">
    <source>
        <dbReference type="ARBA" id="ARBA00012720"/>
    </source>
</evidence>
<dbReference type="InterPro" id="IPR037160">
    <property type="entry name" value="DNA_Pol_thumb_sf"/>
</dbReference>
<evidence type="ECO:0000256" key="6">
    <source>
        <dbReference type="ARBA" id="ARBA00022481"/>
    </source>
</evidence>
<evidence type="ECO:0000259" key="22">
    <source>
        <dbReference type="SMART" id="SM00278"/>
    </source>
</evidence>
<dbReference type="GO" id="GO:0004527">
    <property type="term" value="F:exonuclease activity"/>
    <property type="evidence" value="ECO:0007669"/>
    <property type="project" value="UniProtKB-KW"/>
</dbReference>
<evidence type="ECO:0000313" key="26">
    <source>
        <dbReference type="Proteomes" id="UP001144256"/>
    </source>
</evidence>
<dbReference type="Pfam" id="PF14716">
    <property type="entry name" value="HHH_8"/>
    <property type="match status" value="1"/>
</dbReference>
<proteinExistence type="predicted"/>
<dbReference type="InterPro" id="IPR029398">
    <property type="entry name" value="PolB_thumb"/>
</dbReference>
<evidence type="ECO:0000256" key="10">
    <source>
        <dbReference type="ARBA" id="ARBA00022705"/>
    </source>
</evidence>
<gene>
    <name evidence="25" type="ORF">SH1V18_23310</name>
</gene>
<comment type="catalytic activity">
    <reaction evidence="21">
        <text>DNA(n) + a 2'-deoxyribonucleoside 5'-triphosphate = DNA(n+1) + diphosphate</text>
        <dbReference type="Rhea" id="RHEA:22508"/>
        <dbReference type="Rhea" id="RHEA-COMP:17339"/>
        <dbReference type="Rhea" id="RHEA-COMP:17340"/>
        <dbReference type="ChEBI" id="CHEBI:33019"/>
        <dbReference type="ChEBI" id="CHEBI:61560"/>
        <dbReference type="ChEBI" id="CHEBI:173112"/>
        <dbReference type="EC" id="2.7.7.7"/>
    </reaction>
</comment>
<comment type="cofactor">
    <cofactor evidence="1">
        <name>Mg(2+)</name>
        <dbReference type="ChEBI" id="CHEBI:18420"/>
    </cofactor>
</comment>
<dbReference type="PIRSF" id="PIRSF005047">
    <property type="entry name" value="UCP005047_YshC"/>
    <property type="match status" value="1"/>
</dbReference>
<keyword evidence="6" id="KW-0488">Methylation</keyword>
<keyword evidence="8" id="KW-0808">Transferase</keyword>
<comment type="function">
    <text evidence="20">Repair polymerase that plays a key role in base-excision repair. During this process, the damaged base is excised by specific DNA glycosylases, the DNA backbone is nicked at the abasic site by an apurinic/apyrimidic (AP) endonuclease, and POLB removes 5'-deoxyribose-phosphate from the preincised AP site acting as a 5'-deoxyribose-phosphate lyase (5'-dRP lyase); through its DNA polymerase activity, it adds one nucleotide to the 3' end of the arising single-nucleotide gap. Conducts 'gap-filling' DNA synthesis in a stepwise distributive fashion rather than in a processive fashion as for other DNA polymerases. It is also able to cleave sugar-phosphate bonds 3' to an intact AP site, acting as an AP lyase.</text>
</comment>
<evidence type="ECO:0000313" key="25">
    <source>
        <dbReference type="EMBL" id="GKX29851.1"/>
    </source>
</evidence>
<comment type="catalytic activity">
    <reaction evidence="19">
        <text>a 5'-end 2'-deoxyribose-2'-deoxyribonucleotide-DNA = (2E,4S)-4-hydroxypenten-2-al-5-phosphate + a 5'-end 5'-phospho-2'-deoxyribonucleoside-DNA + H(+)</text>
        <dbReference type="Rhea" id="RHEA:76255"/>
        <dbReference type="Rhea" id="RHEA-COMP:13180"/>
        <dbReference type="Rhea" id="RHEA-COMP:18657"/>
        <dbReference type="ChEBI" id="CHEBI:15378"/>
        <dbReference type="ChEBI" id="CHEBI:136412"/>
        <dbReference type="ChEBI" id="CHEBI:195194"/>
        <dbReference type="ChEBI" id="CHEBI:195195"/>
    </reaction>
</comment>
<dbReference type="Gene3D" id="1.10.150.110">
    <property type="entry name" value="DNA polymerase beta, N-terminal domain-like"/>
    <property type="match status" value="1"/>
</dbReference>
<dbReference type="InterPro" id="IPR050243">
    <property type="entry name" value="PHP_phosphatase"/>
</dbReference>
<dbReference type="InterPro" id="IPR003583">
    <property type="entry name" value="Hlx-hairpin-Hlx_DNA-bd_motif"/>
</dbReference>
<evidence type="ECO:0000259" key="23">
    <source>
        <dbReference type="SMART" id="SM00481"/>
    </source>
</evidence>
<dbReference type="Gene3D" id="3.30.460.10">
    <property type="entry name" value="Beta Polymerase, domain 2"/>
    <property type="match status" value="1"/>
</dbReference>
<dbReference type="EMBL" id="BRLB01000006">
    <property type="protein sequence ID" value="GKX29851.1"/>
    <property type="molecule type" value="Genomic_DNA"/>
</dbReference>
<sequence>MNKSEVIKILNEIGLLLEIKGENFFKSKAYYDAAKKLEVIQDDIDTLVQENRLSSIKGFGKALTSKITELVTTGELQYYNRLKESIPQGLIKMLRIPGLGPKKIMTIYKNFGISTMEELREACEKDRLLDLPRFSKKTQDKILEGIENYNKYSEQFHYPIGEVLAQELLDQLRESSLVLRCEIAGSLRRKKEILKDIDLLASSNKPNEVMDLFTSHHYVKEIVNKGETKSSVVLQNGMNADIRVVKDSQFPYALHHFTGSKEHNTALRHLAKKQGIKINEYGMFKDDELIICHNEEDIFNVFDMQYIEPELRENYGELQAAKKHILPCLVTENELKGVFHVHTDYSDGNASIEQLVRECINRGYDYLGITDHSRTAIYAGGMTVDDVRRQHEEIDKLNEKYKDFLILKGIESDILPDGSLDYDEGILSTFDFIIGSVHSVFKMDENKMTARILKAISNPYMNILGHPTGRLLLSRKGYKINMEEIIKASIESDVYIEINANPYRLDLDWRYMKKAKDRGGRFVISPDAHSVKEFDYMRYGINVARKGWLEKKDIINTLTVNEIVKCFN</sequence>
<dbReference type="CDD" id="cd07436">
    <property type="entry name" value="PHP_PolX"/>
    <property type="match status" value="1"/>
</dbReference>
<dbReference type="Gene3D" id="3.30.210.10">
    <property type="entry name" value="DNA polymerase, thumb domain"/>
    <property type="match status" value="1"/>
</dbReference>
<evidence type="ECO:0000256" key="20">
    <source>
        <dbReference type="ARBA" id="ARBA00045548"/>
    </source>
</evidence>
<dbReference type="FunFam" id="3.20.20.140:FF:000047">
    <property type="entry name" value="PHP domain-containing protein"/>
    <property type="match status" value="1"/>
</dbReference>
<keyword evidence="25" id="KW-0378">Hydrolase</keyword>
<evidence type="ECO:0000256" key="19">
    <source>
        <dbReference type="ARBA" id="ARBA00044678"/>
    </source>
</evidence>
<dbReference type="SUPFAM" id="SSF89550">
    <property type="entry name" value="PHP domain-like"/>
    <property type="match status" value="1"/>
</dbReference>
<dbReference type="EC" id="4.2.99.18" evidence="4"/>
<dbReference type="InterPro" id="IPR002008">
    <property type="entry name" value="DNA_pol_X_beta-like"/>
</dbReference>
<dbReference type="InterPro" id="IPR047967">
    <property type="entry name" value="PolX_PHP"/>
</dbReference>
<dbReference type="Pfam" id="PF14520">
    <property type="entry name" value="HHH_5"/>
    <property type="match status" value="1"/>
</dbReference>
<organism evidence="25 26">
    <name type="scientific">Vallitalea longa</name>
    <dbReference type="NCBI Taxonomy" id="2936439"/>
    <lineage>
        <taxon>Bacteria</taxon>
        <taxon>Bacillati</taxon>
        <taxon>Bacillota</taxon>
        <taxon>Clostridia</taxon>
        <taxon>Lachnospirales</taxon>
        <taxon>Vallitaleaceae</taxon>
        <taxon>Vallitalea</taxon>
    </lineage>
</organism>
<dbReference type="GO" id="GO:0008270">
    <property type="term" value="F:zinc ion binding"/>
    <property type="evidence" value="ECO:0007669"/>
    <property type="project" value="TreeGrafter"/>
</dbReference>
<dbReference type="InterPro" id="IPR016195">
    <property type="entry name" value="Pol/histidinol_Pase-like"/>
</dbReference>
<dbReference type="SMART" id="SM00481">
    <property type="entry name" value="POLIIIAc"/>
    <property type="match status" value="1"/>
</dbReference>
<evidence type="ECO:0000256" key="8">
    <source>
        <dbReference type="ARBA" id="ARBA00022679"/>
    </source>
</evidence>
<evidence type="ECO:0000256" key="12">
    <source>
        <dbReference type="ARBA" id="ARBA00022843"/>
    </source>
</evidence>
<keyword evidence="7" id="KW-0237">DNA synthesis</keyword>
<dbReference type="GO" id="GO:0006281">
    <property type="term" value="P:DNA repair"/>
    <property type="evidence" value="ECO:0007669"/>
    <property type="project" value="UniProtKB-KW"/>
</dbReference>
<keyword evidence="14" id="KW-0915">Sodium</keyword>
<dbReference type="InterPro" id="IPR027421">
    <property type="entry name" value="DNA_pol_lamdba_lyase_dom_sf"/>
</dbReference>
<feature type="domain" description="Polymerase/histidinol phosphatase N-terminal" evidence="23">
    <location>
        <begin position="337"/>
        <end position="416"/>
    </location>
</feature>
<keyword evidence="9" id="KW-0548">Nucleotidyltransferase</keyword>
<dbReference type="SUPFAM" id="SSF81301">
    <property type="entry name" value="Nucleotidyltransferase"/>
    <property type="match status" value="1"/>
</dbReference>
<dbReference type="InterPro" id="IPR043519">
    <property type="entry name" value="NT_sf"/>
</dbReference>
<dbReference type="Pfam" id="PF02811">
    <property type="entry name" value="PHP"/>
    <property type="match status" value="1"/>
</dbReference>
<dbReference type="Proteomes" id="UP001144256">
    <property type="component" value="Unassembled WGS sequence"/>
</dbReference>
<dbReference type="NCBIfam" id="NF006375">
    <property type="entry name" value="PRK08609.1"/>
    <property type="match status" value="1"/>
</dbReference>
<keyword evidence="15" id="KW-0234">DNA repair</keyword>
<evidence type="ECO:0000256" key="3">
    <source>
        <dbReference type="ARBA" id="ARBA00012417"/>
    </source>
</evidence>
<comment type="catalytic activity">
    <reaction evidence="18">
        <text>2'-deoxyribonucleotide-(2'-deoxyribose 5'-phosphate)-2'-deoxyribonucleotide-DNA = a 3'-end 2'-deoxyribonucleotide-(2,3-dehydro-2,3-deoxyribose 5'-phosphate)-DNA + a 5'-end 5'-phospho-2'-deoxyribonucleoside-DNA + H(+)</text>
        <dbReference type="Rhea" id="RHEA:66592"/>
        <dbReference type="Rhea" id="RHEA-COMP:13180"/>
        <dbReference type="Rhea" id="RHEA-COMP:16897"/>
        <dbReference type="Rhea" id="RHEA-COMP:17067"/>
        <dbReference type="ChEBI" id="CHEBI:15378"/>
        <dbReference type="ChEBI" id="CHEBI:136412"/>
        <dbReference type="ChEBI" id="CHEBI:157695"/>
        <dbReference type="ChEBI" id="CHEBI:167181"/>
        <dbReference type="EC" id="4.2.99.18"/>
    </reaction>
</comment>
<dbReference type="InterPro" id="IPR010996">
    <property type="entry name" value="HHH_MUS81"/>
</dbReference>
<evidence type="ECO:0000256" key="17">
    <source>
        <dbReference type="ARBA" id="ARBA00035726"/>
    </source>
</evidence>
<dbReference type="PANTHER" id="PTHR36928">
    <property type="entry name" value="PHOSPHATASE YCDX-RELATED"/>
    <property type="match status" value="1"/>
</dbReference>
<dbReference type="EC" id="2.7.7.7" evidence="3"/>
<evidence type="ECO:0000256" key="14">
    <source>
        <dbReference type="ARBA" id="ARBA00023053"/>
    </source>
</evidence>
<dbReference type="InterPro" id="IPR022311">
    <property type="entry name" value="PolX-like"/>
</dbReference>
<feature type="domain" description="Helix-hairpin-helix DNA-binding motif class 1" evidence="22">
    <location>
        <begin position="126"/>
        <end position="145"/>
    </location>
</feature>
<reference evidence="25" key="1">
    <citation type="submission" date="2022-06" db="EMBL/GenBank/DDBJ databases">
        <title>Vallitalea longa sp. nov., an anaerobic bacterium isolated from marine sediment.</title>
        <authorList>
            <person name="Hirano S."/>
            <person name="Terahara T."/>
            <person name="Mori K."/>
            <person name="Hamada M."/>
            <person name="Matsumoto R."/>
            <person name="Kobayashi T."/>
        </authorList>
    </citation>
    <scope>NUCLEOTIDE SEQUENCE</scope>
    <source>
        <strain evidence="25">SH18-1</strain>
    </source>
</reference>
<dbReference type="CDD" id="cd00141">
    <property type="entry name" value="NT_POLXc"/>
    <property type="match status" value="1"/>
</dbReference>
<evidence type="ECO:0000256" key="18">
    <source>
        <dbReference type="ARBA" id="ARBA00044632"/>
    </source>
</evidence>
<dbReference type="Gene3D" id="1.10.150.20">
    <property type="entry name" value="5' to 3' exonuclease, C-terminal subdomain"/>
    <property type="match status" value="1"/>
</dbReference>
<evidence type="ECO:0000256" key="2">
    <source>
        <dbReference type="ARBA" id="ARBA00004496"/>
    </source>
</evidence>
<keyword evidence="25" id="KW-0540">Nuclease</keyword>
<keyword evidence="13" id="KW-0239">DNA-directed DNA polymerase</keyword>